<comment type="caution">
    <text evidence="1">The sequence shown here is derived from an EMBL/GenBank/DDBJ whole genome shotgun (WGS) entry which is preliminary data.</text>
</comment>
<reference evidence="1" key="1">
    <citation type="journal article" date="2013" name="Environ. Microbiol.">
        <title>Microbiota from the distal guts of lean and obese adolescents exhibit partial functional redundancy besides clear differences in community structure.</title>
        <authorList>
            <person name="Ferrer M."/>
            <person name="Ruiz A."/>
            <person name="Lanza F."/>
            <person name="Haange S.B."/>
            <person name="Oberbach A."/>
            <person name="Till H."/>
            <person name="Bargiela R."/>
            <person name="Campoy C."/>
            <person name="Segura M.T."/>
            <person name="Richter M."/>
            <person name="von Bergen M."/>
            <person name="Seifert J."/>
            <person name="Suarez A."/>
        </authorList>
    </citation>
    <scope>NUCLEOTIDE SEQUENCE</scope>
</reference>
<name>K1T1E6_9ZZZZ</name>
<evidence type="ECO:0000313" key="1">
    <source>
        <dbReference type="EMBL" id="EKC66702.1"/>
    </source>
</evidence>
<protein>
    <submittedName>
        <fullName evidence="1">Secreted protein</fullName>
    </submittedName>
</protein>
<dbReference type="AlphaFoldDB" id="K1T1E6"/>
<sequence>MRNIYRILLLSVLACGAGAAHAENEVSYLSQIGISGREVVKQDREVQLSMQVDMSRLRIRTQHTV</sequence>
<feature type="non-terminal residue" evidence="1">
    <location>
        <position position="65"/>
    </location>
</feature>
<accession>K1T1E6</accession>
<gene>
    <name evidence="1" type="ORF">LEA_09682</name>
</gene>
<organism evidence="1">
    <name type="scientific">human gut metagenome</name>
    <dbReference type="NCBI Taxonomy" id="408170"/>
    <lineage>
        <taxon>unclassified sequences</taxon>
        <taxon>metagenomes</taxon>
        <taxon>organismal metagenomes</taxon>
    </lineage>
</organism>
<proteinExistence type="predicted"/>
<dbReference type="EMBL" id="AJWY01006494">
    <property type="protein sequence ID" value="EKC66702.1"/>
    <property type="molecule type" value="Genomic_DNA"/>
</dbReference>